<evidence type="ECO:0000256" key="2">
    <source>
        <dbReference type="SAM" id="MobiDB-lite"/>
    </source>
</evidence>
<evidence type="ECO:0000256" key="1">
    <source>
        <dbReference type="SAM" id="Coils"/>
    </source>
</evidence>
<proteinExistence type="predicted"/>
<organism evidence="3 4">
    <name type="scientific">Ambispora leptoticha</name>
    <dbReference type="NCBI Taxonomy" id="144679"/>
    <lineage>
        <taxon>Eukaryota</taxon>
        <taxon>Fungi</taxon>
        <taxon>Fungi incertae sedis</taxon>
        <taxon>Mucoromycota</taxon>
        <taxon>Glomeromycotina</taxon>
        <taxon>Glomeromycetes</taxon>
        <taxon>Archaeosporales</taxon>
        <taxon>Ambisporaceae</taxon>
        <taxon>Ambispora</taxon>
    </lineage>
</organism>
<name>A0A9N8V9B6_9GLOM</name>
<dbReference type="EMBL" id="CAJVPS010000028">
    <property type="protein sequence ID" value="CAG8442988.1"/>
    <property type="molecule type" value="Genomic_DNA"/>
</dbReference>
<accession>A0A9N8V9B6</accession>
<dbReference type="AlphaFoldDB" id="A0A9N8V9B6"/>
<keyword evidence="4" id="KW-1185">Reference proteome</keyword>
<reference evidence="3" key="1">
    <citation type="submission" date="2021-06" db="EMBL/GenBank/DDBJ databases">
        <authorList>
            <person name="Kallberg Y."/>
            <person name="Tangrot J."/>
            <person name="Rosling A."/>
        </authorList>
    </citation>
    <scope>NUCLEOTIDE SEQUENCE</scope>
    <source>
        <strain evidence="3">FL130A</strain>
    </source>
</reference>
<evidence type="ECO:0000313" key="3">
    <source>
        <dbReference type="EMBL" id="CAG8442988.1"/>
    </source>
</evidence>
<gene>
    <name evidence="3" type="ORF">ALEPTO_LOCUS465</name>
</gene>
<dbReference type="Proteomes" id="UP000789508">
    <property type="component" value="Unassembled WGS sequence"/>
</dbReference>
<keyword evidence="1" id="KW-0175">Coiled coil</keyword>
<feature type="coiled-coil region" evidence="1">
    <location>
        <begin position="30"/>
        <end position="60"/>
    </location>
</feature>
<comment type="caution">
    <text evidence="3">The sequence shown here is derived from an EMBL/GenBank/DDBJ whole genome shotgun (WGS) entry which is preliminary data.</text>
</comment>
<sequence>MSKNRKLNKKPIEAIEDLNNFNKEELIDVIKKQQFEYDLLNQKITELESKYKELEKKTQQLPVTNEPTAQMQEEFELQKLALQNQISTFQNLINSFNEHFAVIQQEIQKKNEKMIDFHKDIESHKAAFIEAKKSQGNEYENDANNSFQLVKDIERIQGNVVDAVKIKGVKIEIMTKQADGILSYYHSRTKISDDNGKLALSCALQRFIVRKVFGFVENFTETLQLEKQHKDEFAEQFIIFYTQELCMLIEKLSTNRIGSDGFTCITPIKIRQQVYAALGARGFHMEKWHPTIKYLGDDIISKLNQCRKLPQEMNEETQAQIYELKIRVEIQTRSFQMEDSPQQRINLLRQQLDFLQAQLGTTANIFEKHPKRETFATKDLNQSSKTLFSSQLNRAKNAVMSEQIHPILALQLDDYVPPTDSEGTSPGPTYQKPKNDAAKFGGDLLIHGKRNRKSTNIIRNCVVEEDSNFAGLLTKVNEVLESNEEKDQDYYTKELRHNENNQVEKDLLEKIDAILNSEEGRTFFANRDKWDDDILREDREARIALASRYKKYGSRSWRNPNCVVNGRDVISDARQNSNYAQSRHSEHSRLINYAAYDLPEKLGRQKPLGSDPIMRKHPYHYNHNNSCSCNLLKGSNETTIGDDNDYSSITFDEILPGHYFGEHTINNETFFHSLYPGRFKQVNIQEHDVRTQHPLLKQKWHHG</sequence>
<evidence type="ECO:0000313" key="4">
    <source>
        <dbReference type="Proteomes" id="UP000789508"/>
    </source>
</evidence>
<feature type="region of interest" description="Disordered" evidence="2">
    <location>
        <begin position="417"/>
        <end position="438"/>
    </location>
</feature>
<dbReference type="OrthoDB" id="10436295at2759"/>
<protein>
    <submittedName>
        <fullName evidence="3">813_t:CDS:1</fullName>
    </submittedName>
</protein>